<dbReference type="SMART" id="SM00651">
    <property type="entry name" value="Sm"/>
    <property type="match status" value="1"/>
</dbReference>
<dbReference type="InterPro" id="IPR010920">
    <property type="entry name" value="LSM_dom_sf"/>
</dbReference>
<dbReference type="InterPro" id="IPR005636">
    <property type="entry name" value="DTW"/>
</dbReference>
<evidence type="ECO:0000256" key="4">
    <source>
        <dbReference type="ARBA" id="ARBA00004555"/>
    </source>
</evidence>
<evidence type="ECO:0000256" key="1">
    <source>
        <dbReference type="ARBA" id="ARBA00004123"/>
    </source>
</evidence>
<dbReference type="GO" id="GO:0016432">
    <property type="term" value="F:tRNA-uridine aminocarboxypropyltransferase activity"/>
    <property type="evidence" value="ECO:0007669"/>
    <property type="project" value="UniProtKB-EC"/>
</dbReference>
<dbReference type="InterPro" id="IPR036047">
    <property type="entry name" value="F-box-like_dom_sf"/>
</dbReference>
<dbReference type="GO" id="GO:0030008">
    <property type="term" value="C:TRAPP complex"/>
    <property type="evidence" value="ECO:0007669"/>
    <property type="project" value="InterPro"/>
</dbReference>
<dbReference type="GO" id="GO:0003723">
    <property type="term" value="F:RNA binding"/>
    <property type="evidence" value="ECO:0007669"/>
    <property type="project" value="InterPro"/>
</dbReference>
<dbReference type="GO" id="GO:0005794">
    <property type="term" value="C:Golgi apparatus"/>
    <property type="evidence" value="ECO:0007669"/>
    <property type="project" value="UniProtKB-SubCell"/>
</dbReference>
<keyword evidence="19" id="KW-0687">Ribonucleoprotein</keyword>
<comment type="catalytic activity">
    <reaction evidence="22">
        <text>a uridine in tRNA + S-adenosyl-L-methionine = a 3-[(3S)-3-amino-3-carboxypropyl]uridine in tRNA + S-methyl-5'-thioadenosine + H(+)</text>
        <dbReference type="Rhea" id="RHEA:62432"/>
        <dbReference type="Rhea" id="RHEA-COMP:13339"/>
        <dbReference type="Rhea" id="RHEA-COMP:16092"/>
        <dbReference type="ChEBI" id="CHEBI:15378"/>
        <dbReference type="ChEBI" id="CHEBI:17509"/>
        <dbReference type="ChEBI" id="CHEBI:59789"/>
        <dbReference type="ChEBI" id="CHEBI:65315"/>
        <dbReference type="ChEBI" id="CHEBI:82930"/>
        <dbReference type="EC" id="2.5.1.25"/>
    </reaction>
</comment>
<comment type="similarity">
    <text evidence="5">Belongs to the snRNP core protein family.</text>
</comment>
<dbReference type="FunFam" id="3.30.450.70:FF:000007">
    <property type="entry name" value="Putative sybindin-like family protein"/>
    <property type="match status" value="1"/>
</dbReference>
<evidence type="ECO:0000256" key="17">
    <source>
        <dbReference type="ARBA" id="ARBA00023187"/>
    </source>
</evidence>
<dbReference type="SMART" id="SM01399">
    <property type="entry name" value="Sybindin"/>
    <property type="match status" value="1"/>
</dbReference>
<feature type="domain" description="Sm" evidence="24">
    <location>
        <begin position="183"/>
        <end position="255"/>
    </location>
</feature>
<evidence type="ECO:0000256" key="8">
    <source>
        <dbReference type="ARBA" id="ARBA00022490"/>
    </source>
</evidence>
<dbReference type="InterPro" id="IPR007233">
    <property type="entry name" value="TRAPPC"/>
</dbReference>
<dbReference type="Gene3D" id="3.30.450.70">
    <property type="match status" value="1"/>
</dbReference>
<keyword evidence="11" id="KW-0949">S-adenosyl-L-methionine</keyword>
<evidence type="ECO:0000256" key="11">
    <source>
        <dbReference type="ARBA" id="ARBA00022691"/>
    </source>
</evidence>
<evidence type="ECO:0000256" key="20">
    <source>
        <dbReference type="ARBA" id="ARBA00033121"/>
    </source>
</evidence>
<feature type="compositionally biased region" description="Basic residues" evidence="23">
    <location>
        <begin position="285"/>
        <end position="304"/>
    </location>
</feature>
<keyword evidence="12" id="KW-0819">tRNA processing</keyword>
<accession>A0A9P8D2N3</accession>
<keyword evidence="9" id="KW-0507">mRNA processing</keyword>
<dbReference type="InterPro" id="IPR011012">
    <property type="entry name" value="Longin-like_dom_sf"/>
</dbReference>
<dbReference type="Gene3D" id="2.30.30.100">
    <property type="match status" value="1"/>
</dbReference>
<feature type="region of interest" description="Disordered" evidence="23">
    <location>
        <begin position="367"/>
        <end position="399"/>
    </location>
</feature>
<dbReference type="AlphaFoldDB" id="A0A9P8D2N3"/>
<evidence type="ECO:0000256" key="14">
    <source>
        <dbReference type="ARBA" id="ARBA00022824"/>
    </source>
</evidence>
<feature type="region of interest" description="Disordered" evidence="23">
    <location>
        <begin position="262"/>
        <end position="316"/>
    </location>
</feature>
<dbReference type="GO" id="GO:0006888">
    <property type="term" value="P:endoplasmic reticulum to Golgi vesicle-mediated transport"/>
    <property type="evidence" value="ECO:0007669"/>
    <property type="project" value="TreeGrafter"/>
</dbReference>
<comment type="subcellular location">
    <subcellularLocation>
        <location evidence="3">Cytoplasm</location>
    </subcellularLocation>
    <subcellularLocation>
        <location evidence="2">Endoplasmic reticulum</location>
    </subcellularLocation>
    <subcellularLocation>
        <location evidence="4">Golgi apparatus</location>
    </subcellularLocation>
    <subcellularLocation>
        <location evidence="1">Nucleus</location>
    </subcellularLocation>
</comment>
<dbReference type="Proteomes" id="UP000717515">
    <property type="component" value="Unassembled WGS sequence"/>
</dbReference>
<dbReference type="GO" id="GO:0005783">
    <property type="term" value="C:endoplasmic reticulum"/>
    <property type="evidence" value="ECO:0007669"/>
    <property type="project" value="UniProtKB-SubCell"/>
</dbReference>
<dbReference type="SUPFAM" id="SSF64356">
    <property type="entry name" value="SNARE-like"/>
    <property type="match status" value="1"/>
</dbReference>
<dbReference type="PROSITE" id="PS52002">
    <property type="entry name" value="SM"/>
    <property type="match status" value="1"/>
</dbReference>
<dbReference type="GO" id="GO:0000387">
    <property type="term" value="P:spliceosomal snRNP assembly"/>
    <property type="evidence" value="ECO:0007669"/>
    <property type="project" value="InterPro"/>
</dbReference>
<evidence type="ECO:0000256" key="18">
    <source>
        <dbReference type="ARBA" id="ARBA00023242"/>
    </source>
</evidence>
<feature type="region of interest" description="Disordered" evidence="23">
    <location>
        <begin position="461"/>
        <end position="514"/>
    </location>
</feature>
<organism evidence="25 26">
    <name type="scientific">Mortierella alpina</name>
    <name type="common">Oleaginous fungus</name>
    <name type="synonym">Mortierella renispora</name>
    <dbReference type="NCBI Taxonomy" id="64518"/>
    <lineage>
        <taxon>Eukaryota</taxon>
        <taxon>Fungi</taxon>
        <taxon>Fungi incertae sedis</taxon>
        <taxon>Mucoromycota</taxon>
        <taxon>Mortierellomycotina</taxon>
        <taxon>Mortierellomycetes</taxon>
        <taxon>Mortierellales</taxon>
        <taxon>Mortierellaceae</taxon>
        <taxon>Mortierella</taxon>
    </lineage>
</organism>
<dbReference type="SUPFAM" id="SSF81383">
    <property type="entry name" value="F-box domain"/>
    <property type="match status" value="1"/>
</dbReference>
<dbReference type="Pfam" id="PF04099">
    <property type="entry name" value="Sybindin"/>
    <property type="match status" value="1"/>
</dbReference>
<evidence type="ECO:0000259" key="24">
    <source>
        <dbReference type="PROSITE" id="PS52002"/>
    </source>
</evidence>
<dbReference type="Pfam" id="PF03942">
    <property type="entry name" value="DTW"/>
    <property type="match status" value="1"/>
</dbReference>
<name>A0A9P8D2N3_MORAP</name>
<evidence type="ECO:0000256" key="3">
    <source>
        <dbReference type="ARBA" id="ARBA00004496"/>
    </source>
</evidence>
<dbReference type="SMART" id="SM01144">
    <property type="entry name" value="DTW"/>
    <property type="match status" value="1"/>
</dbReference>
<feature type="compositionally biased region" description="Basic residues" evidence="23">
    <location>
        <begin position="389"/>
        <end position="399"/>
    </location>
</feature>
<dbReference type="GO" id="GO:0005681">
    <property type="term" value="C:spliceosomal complex"/>
    <property type="evidence" value="ECO:0007669"/>
    <property type="project" value="UniProtKB-KW"/>
</dbReference>
<dbReference type="PANTHER" id="PTHR23249">
    <property type="entry name" value="TRAFFICKING PROTEIN PARTICLE COMPLEX SUBUNIT"/>
    <property type="match status" value="1"/>
</dbReference>
<evidence type="ECO:0000256" key="2">
    <source>
        <dbReference type="ARBA" id="ARBA00004240"/>
    </source>
</evidence>
<sequence>MIFSIYIINKAGGLVYNKDYSEGLSKLTSNEYLVLAGTFHGVHAITSKISPVPGSSGIEMLETDTFRIHCFQTLTGTKFLLVADPQQPSIDHTMKKIYETYSDYCVKNPFQNPEMPIRSEQFDVHLLKLVKSVGGLALSNSNNPYIISNTGAAGSLQSQSTASSSLPPTLPNIASSGLGLGMKLVRFLMKLNTETVTVELKNGTIVHGTVTGVDMSMNTHLRAVKMTVKNKDPVSLDTLSIRGNNIRYFILPDSLPLDTLLIDDSPKSKSKKKAPSSSGPVSGRGRGRGRGGPRGGRGRGRGHQKPSGIFCNLLLPPQPTMSKAPIQLSDLPDDILLRVFSSFVTIQDFEAHSGQNDTVLETGMKQLENSSTSAQPPSSTSPATTGSHATKKRNAKKGNRVAGLGARTLCRLCCCSRRFNHLASADQLWQPLTLTRFADRHWPTTDQKNLELIKVRREHQLKLQQPSADVDSRTTESDRLSRQGGSNTDQGQEDNVQEGQDHDGGQHKKQKRTKFYSRFEQRAHRRRFANLDPELKYTPLAWTNTFWNWKRTFFGDCRFVESKDVQTPNRIDHAVHRNNADAARQECVRCWRPTRSCICSALTPQLYCNCRVRIMILQHPRCQVSIGTIRILKMSFKHCQIVIGKDFKAGRSLELDQALEDHNCTPLLLYPSHSAVDIHTLAPSARVEQQQQSSRYHCQDCIHTHDDPSIQRSDTPASTSTYPYKLIIALDGSWSHAKIMYRCNPRLQQLTQIKFPNPPQSIYHELKPEPKTTYTSTAEAVGQAVALLGWPSLCVEEGPRKSDAELLLDDLIRPLKKMIEIQDTIAQEQQSTQDQDDEITV</sequence>
<evidence type="ECO:0000256" key="15">
    <source>
        <dbReference type="ARBA" id="ARBA00022892"/>
    </source>
</evidence>
<evidence type="ECO:0000256" key="13">
    <source>
        <dbReference type="ARBA" id="ARBA00022728"/>
    </source>
</evidence>
<keyword evidence="7" id="KW-0813">Transport</keyword>
<evidence type="ECO:0000256" key="21">
    <source>
        <dbReference type="ARBA" id="ARBA00038179"/>
    </source>
</evidence>
<keyword evidence="8" id="KW-0963">Cytoplasm</keyword>
<dbReference type="EC" id="2.5.1.25" evidence="6"/>
<evidence type="ECO:0000256" key="16">
    <source>
        <dbReference type="ARBA" id="ARBA00023034"/>
    </source>
</evidence>
<dbReference type="InterPro" id="IPR047575">
    <property type="entry name" value="Sm"/>
</dbReference>
<evidence type="ECO:0000256" key="5">
    <source>
        <dbReference type="ARBA" id="ARBA00008146"/>
    </source>
</evidence>
<evidence type="ECO:0000256" key="10">
    <source>
        <dbReference type="ARBA" id="ARBA00022679"/>
    </source>
</evidence>
<keyword evidence="14" id="KW-0256">Endoplasmic reticulum</keyword>
<dbReference type="PANTHER" id="PTHR23249:SF15">
    <property type="entry name" value="TRAFFICKING PROTEIN PARTICLE COMPLEX SUBUNIT 4"/>
    <property type="match status" value="1"/>
</dbReference>
<gene>
    <name evidence="25" type="ORF">KVV02_005944</name>
</gene>
<protein>
    <recommendedName>
        <fullName evidence="6">tRNA-uridine aminocarboxypropyltransferase</fullName>
        <ecNumber evidence="6">2.5.1.25</ecNumber>
    </recommendedName>
    <alternativeName>
        <fullName evidence="20">snRNP core protein D1</fullName>
    </alternativeName>
</protein>
<dbReference type="Pfam" id="PF01423">
    <property type="entry name" value="LSM"/>
    <property type="match status" value="1"/>
</dbReference>
<evidence type="ECO:0000256" key="7">
    <source>
        <dbReference type="ARBA" id="ARBA00022448"/>
    </source>
</evidence>
<feature type="compositionally biased region" description="Basic and acidic residues" evidence="23">
    <location>
        <begin position="470"/>
        <end position="481"/>
    </location>
</feature>
<feature type="compositionally biased region" description="Low complexity" evidence="23">
    <location>
        <begin position="370"/>
        <end position="388"/>
    </location>
</feature>
<keyword evidence="17" id="KW-0508">mRNA splicing</keyword>
<dbReference type="InterPro" id="IPR001163">
    <property type="entry name" value="Sm_dom_euk/arc"/>
</dbReference>
<keyword evidence="18" id="KW-0539">Nucleus</keyword>
<evidence type="ECO:0000256" key="19">
    <source>
        <dbReference type="ARBA" id="ARBA00023274"/>
    </source>
</evidence>
<dbReference type="GO" id="GO:0008033">
    <property type="term" value="P:tRNA processing"/>
    <property type="evidence" value="ECO:0007669"/>
    <property type="project" value="UniProtKB-KW"/>
</dbReference>
<dbReference type="Gene3D" id="1.20.1280.50">
    <property type="match status" value="1"/>
</dbReference>
<dbReference type="CDD" id="cd01724">
    <property type="entry name" value="Sm_D1"/>
    <property type="match status" value="1"/>
</dbReference>
<evidence type="ECO:0000256" key="6">
    <source>
        <dbReference type="ARBA" id="ARBA00012386"/>
    </source>
</evidence>
<keyword evidence="16" id="KW-0333">Golgi apparatus</keyword>
<comment type="similarity">
    <text evidence="21">Belongs to the TRAPP small subunits family. TRAPPC4 subfamily.</text>
</comment>
<evidence type="ECO:0000313" key="25">
    <source>
        <dbReference type="EMBL" id="KAG9327368.1"/>
    </source>
</evidence>
<proteinExistence type="inferred from homology"/>
<dbReference type="FunFam" id="2.30.30.100:FF:000016">
    <property type="entry name" value="Small nuclear ribonucleoprotein Sm D1"/>
    <property type="match status" value="1"/>
</dbReference>
<evidence type="ECO:0000256" key="9">
    <source>
        <dbReference type="ARBA" id="ARBA00022664"/>
    </source>
</evidence>
<dbReference type="CDD" id="cd14856">
    <property type="entry name" value="TRAPPC4_synbindin"/>
    <property type="match status" value="1"/>
</dbReference>
<dbReference type="InterPro" id="IPR034102">
    <property type="entry name" value="Sm_D1"/>
</dbReference>
<dbReference type="EMBL" id="JAIFTL010000005">
    <property type="protein sequence ID" value="KAG9327368.1"/>
    <property type="molecule type" value="Genomic_DNA"/>
</dbReference>
<keyword evidence="10" id="KW-0808">Transferase</keyword>
<comment type="caution">
    <text evidence="25">The sequence shown here is derived from an EMBL/GenBank/DDBJ whole genome shotgun (WGS) entry which is preliminary data.</text>
</comment>
<evidence type="ECO:0000256" key="23">
    <source>
        <dbReference type="SAM" id="MobiDB-lite"/>
    </source>
</evidence>
<keyword evidence="15" id="KW-0931">ER-Golgi transport</keyword>
<evidence type="ECO:0000256" key="12">
    <source>
        <dbReference type="ARBA" id="ARBA00022694"/>
    </source>
</evidence>
<evidence type="ECO:0000313" key="26">
    <source>
        <dbReference type="Proteomes" id="UP000717515"/>
    </source>
</evidence>
<evidence type="ECO:0000256" key="22">
    <source>
        <dbReference type="ARBA" id="ARBA00048718"/>
    </source>
</evidence>
<dbReference type="SUPFAM" id="SSF50182">
    <property type="entry name" value="Sm-like ribonucleoproteins"/>
    <property type="match status" value="1"/>
</dbReference>
<reference evidence="25" key="1">
    <citation type="submission" date="2021-07" db="EMBL/GenBank/DDBJ databases">
        <title>Draft genome of Mortierella alpina, strain LL118, isolated from an aspen leaf litter sample.</title>
        <authorList>
            <person name="Yang S."/>
            <person name="Vinatzer B.A."/>
        </authorList>
    </citation>
    <scope>NUCLEOTIDE SEQUENCE</scope>
    <source>
        <strain evidence="25">LL118</strain>
    </source>
</reference>
<keyword evidence="13" id="KW-0747">Spliceosome</keyword>